<organism evidence="13 14">
    <name type="scientific">Acetobacter nitrogenifigens DSM 23921 = NBRC 105050</name>
    <dbReference type="NCBI Taxonomy" id="1120919"/>
    <lineage>
        <taxon>Bacteria</taxon>
        <taxon>Pseudomonadati</taxon>
        <taxon>Pseudomonadota</taxon>
        <taxon>Alphaproteobacteria</taxon>
        <taxon>Acetobacterales</taxon>
        <taxon>Acetobacteraceae</taxon>
        <taxon>Acetobacter</taxon>
    </lineage>
</organism>
<comment type="similarity">
    <text evidence="1 10">Belongs to the class-II aminoacyl-tRNA synthetase family.</text>
</comment>
<comment type="subunit">
    <text evidence="2 10">Homodimer.</text>
</comment>
<protein>
    <recommendedName>
        <fullName evidence="10">Histidine--tRNA ligase</fullName>
        <ecNumber evidence="10">6.1.1.21</ecNumber>
    </recommendedName>
    <alternativeName>
        <fullName evidence="10">Histidyl-tRNA synthetase</fullName>
        <shortName evidence="10">HisRS</shortName>
    </alternativeName>
</protein>
<feature type="binding site" evidence="11">
    <location>
        <position position="130"/>
    </location>
    <ligand>
        <name>L-histidine</name>
        <dbReference type="ChEBI" id="CHEBI:57595"/>
    </ligand>
</feature>
<dbReference type="Pfam" id="PF13393">
    <property type="entry name" value="tRNA-synt_His"/>
    <property type="match status" value="1"/>
</dbReference>
<evidence type="ECO:0000259" key="12">
    <source>
        <dbReference type="PROSITE" id="PS50862"/>
    </source>
</evidence>
<dbReference type="OrthoDB" id="9800814at2"/>
<feature type="binding site" evidence="11">
    <location>
        <position position="126"/>
    </location>
    <ligand>
        <name>L-histidine</name>
        <dbReference type="ChEBI" id="CHEBI:57595"/>
    </ligand>
</feature>
<dbReference type="GO" id="GO:0004821">
    <property type="term" value="F:histidine-tRNA ligase activity"/>
    <property type="evidence" value="ECO:0007669"/>
    <property type="project" value="UniProtKB-UniRule"/>
</dbReference>
<dbReference type="EC" id="6.1.1.21" evidence="10"/>
<dbReference type="CDD" id="cd00859">
    <property type="entry name" value="HisRS_anticodon"/>
    <property type="match status" value="1"/>
</dbReference>
<evidence type="ECO:0000256" key="5">
    <source>
        <dbReference type="ARBA" id="ARBA00022741"/>
    </source>
</evidence>
<dbReference type="InterPro" id="IPR004154">
    <property type="entry name" value="Anticodon-bd"/>
</dbReference>
<accession>A0A511X5N7</accession>
<proteinExistence type="inferred from homology"/>
<dbReference type="InterPro" id="IPR015807">
    <property type="entry name" value="His-tRNA-ligase"/>
</dbReference>
<evidence type="ECO:0000313" key="14">
    <source>
        <dbReference type="Proteomes" id="UP000321635"/>
    </source>
</evidence>
<dbReference type="NCBIfam" id="TIGR00442">
    <property type="entry name" value="hisS"/>
    <property type="match status" value="1"/>
</dbReference>
<dbReference type="HAMAP" id="MF_00127">
    <property type="entry name" value="His_tRNA_synth"/>
    <property type="match status" value="1"/>
</dbReference>
<evidence type="ECO:0000256" key="3">
    <source>
        <dbReference type="ARBA" id="ARBA00022490"/>
    </source>
</evidence>
<dbReference type="InterPro" id="IPR041715">
    <property type="entry name" value="HisRS-like_core"/>
</dbReference>
<dbReference type="SUPFAM" id="SSF55681">
    <property type="entry name" value="Class II aaRS and biotin synthetases"/>
    <property type="match status" value="1"/>
</dbReference>
<dbReference type="PIRSF" id="PIRSF001549">
    <property type="entry name" value="His-tRNA_synth"/>
    <property type="match status" value="1"/>
</dbReference>
<dbReference type="Gene3D" id="3.30.930.10">
    <property type="entry name" value="Bira Bifunctional Protein, Domain 2"/>
    <property type="match status" value="1"/>
</dbReference>
<keyword evidence="6 10" id="KW-0067">ATP-binding</keyword>
<dbReference type="SUPFAM" id="SSF52954">
    <property type="entry name" value="Class II aaRS ABD-related"/>
    <property type="match status" value="1"/>
</dbReference>
<feature type="binding site" evidence="11">
    <location>
        <begin position="82"/>
        <end position="84"/>
    </location>
    <ligand>
        <name>L-histidine</name>
        <dbReference type="ChEBI" id="CHEBI:57595"/>
    </ligand>
</feature>
<evidence type="ECO:0000256" key="9">
    <source>
        <dbReference type="ARBA" id="ARBA00047639"/>
    </source>
</evidence>
<dbReference type="Proteomes" id="UP000321635">
    <property type="component" value="Unassembled WGS sequence"/>
</dbReference>
<dbReference type="AlphaFoldDB" id="A0A511X5N7"/>
<feature type="binding site" evidence="11">
    <location>
        <position position="112"/>
    </location>
    <ligand>
        <name>L-histidine</name>
        <dbReference type="ChEBI" id="CHEBI:57595"/>
    </ligand>
</feature>
<evidence type="ECO:0000256" key="1">
    <source>
        <dbReference type="ARBA" id="ARBA00008226"/>
    </source>
</evidence>
<dbReference type="EMBL" id="BJYF01000001">
    <property type="protein sequence ID" value="GEN58272.1"/>
    <property type="molecule type" value="Genomic_DNA"/>
</dbReference>
<comment type="subcellular location">
    <subcellularLocation>
        <location evidence="10">Cytoplasm</location>
    </subcellularLocation>
</comment>
<evidence type="ECO:0000256" key="7">
    <source>
        <dbReference type="ARBA" id="ARBA00022917"/>
    </source>
</evidence>
<keyword evidence="14" id="KW-1185">Reference proteome</keyword>
<dbReference type="InterPro" id="IPR004516">
    <property type="entry name" value="HisRS/HisZ"/>
</dbReference>
<dbReference type="InterPro" id="IPR036621">
    <property type="entry name" value="Anticodon-bd_dom_sf"/>
</dbReference>
<keyword evidence="5 10" id="KW-0547">Nucleotide-binding</keyword>
<dbReference type="GO" id="GO:0006427">
    <property type="term" value="P:histidyl-tRNA aminoacylation"/>
    <property type="evidence" value="ECO:0007669"/>
    <property type="project" value="UniProtKB-UniRule"/>
</dbReference>
<evidence type="ECO:0000256" key="6">
    <source>
        <dbReference type="ARBA" id="ARBA00022840"/>
    </source>
</evidence>
<gene>
    <name evidence="10 13" type="primary">hisS</name>
    <name evidence="13" type="ORF">ANI02nite_01560</name>
</gene>
<feature type="binding site" evidence="11">
    <location>
        <position position="258"/>
    </location>
    <ligand>
        <name>L-histidine</name>
        <dbReference type="ChEBI" id="CHEBI:57595"/>
    </ligand>
</feature>
<dbReference type="STRING" id="1120919.GCA_000429165_00163"/>
<dbReference type="GO" id="GO:0005524">
    <property type="term" value="F:ATP binding"/>
    <property type="evidence" value="ECO:0007669"/>
    <property type="project" value="UniProtKB-UniRule"/>
</dbReference>
<dbReference type="InterPro" id="IPR033656">
    <property type="entry name" value="HisRS_anticodon"/>
</dbReference>
<comment type="catalytic activity">
    <reaction evidence="9 10">
        <text>tRNA(His) + L-histidine + ATP = L-histidyl-tRNA(His) + AMP + diphosphate + H(+)</text>
        <dbReference type="Rhea" id="RHEA:17313"/>
        <dbReference type="Rhea" id="RHEA-COMP:9665"/>
        <dbReference type="Rhea" id="RHEA-COMP:9689"/>
        <dbReference type="ChEBI" id="CHEBI:15378"/>
        <dbReference type="ChEBI" id="CHEBI:30616"/>
        <dbReference type="ChEBI" id="CHEBI:33019"/>
        <dbReference type="ChEBI" id="CHEBI:57595"/>
        <dbReference type="ChEBI" id="CHEBI:78442"/>
        <dbReference type="ChEBI" id="CHEBI:78527"/>
        <dbReference type="ChEBI" id="CHEBI:456215"/>
        <dbReference type="EC" id="6.1.1.21"/>
    </reaction>
</comment>
<dbReference type="InterPro" id="IPR006195">
    <property type="entry name" value="aa-tRNA-synth_II"/>
</dbReference>
<reference evidence="13 14" key="1">
    <citation type="submission" date="2019-07" db="EMBL/GenBank/DDBJ databases">
        <title>Whole genome shotgun sequence of Acetobacter nitrogenifigens NBRC 105050.</title>
        <authorList>
            <person name="Hosoyama A."/>
            <person name="Uohara A."/>
            <person name="Ohji S."/>
            <person name="Ichikawa N."/>
        </authorList>
    </citation>
    <scope>NUCLEOTIDE SEQUENCE [LARGE SCALE GENOMIC DNA]</scope>
    <source>
        <strain evidence="13 14">NBRC 105050</strain>
    </source>
</reference>
<dbReference type="CDD" id="cd00773">
    <property type="entry name" value="HisRS-like_core"/>
    <property type="match status" value="1"/>
</dbReference>
<evidence type="ECO:0000256" key="2">
    <source>
        <dbReference type="ARBA" id="ARBA00011738"/>
    </source>
</evidence>
<feature type="binding site" evidence="11">
    <location>
        <begin position="262"/>
        <end position="263"/>
    </location>
    <ligand>
        <name>L-histidine</name>
        <dbReference type="ChEBI" id="CHEBI:57595"/>
    </ligand>
</feature>
<dbReference type="PANTHER" id="PTHR43707:SF1">
    <property type="entry name" value="HISTIDINE--TRNA LIGASE, MITOCHONDRIAL-RELATED"/>
    <property type="match status" value="1"/>
</dbReference>
<keyword evidence="4 10" id="KW-0436">Ligase</keyword>
<dbReference type="GO" id="GO:0005737">
    <property type="term" value="C:cytoplasm"/>
    <property type="evidence" value="ECO:0007669"/>
    <property type="project" value="UniProtKB-SubCell"/>
</dbReference>
<dbReference type="Gene3D" id="3.40.50.800">
    <property type="entry name" value="Anticodon-binding domain"/>
    <property type="match status" value="1"/>
</dbReference>
<evidence type="ECO:0000256" key="8">
    <source>
        <dbReference type="ARBA" id="ARBA00023146"/>
    </source>
</evidence>
<dbReference type="RefSeq" id="WP_084440276.1">
    <property type="nucleotide sequence ID" value="NZ_AUBI01000001.1"/>
</dbReference>
<dbReference type="Pfam" id="PF03129">
    <property type="entry name" value="HGTP_anticodon"/>
    <property type="match status" value="1"/>
</dbReference>
<keyword evidence="3 10" id="KW-0963">Cytoplasm</keyword>
<dbReference type="InterPro" id="IPR045864">
    <property type="entry name" value="aa-tRNA-synth_II/BPL/LPL"/>
</dbReference>
<dbReference type="PANTHER" id="PTHR43707">
    <property type="entry name" value="HISTIDYL-TRNA SYNTHETASE"/>
    <property type="match status" value="1"/>
</dbReference>
<keyword evidence="7 10" id="KW-0648">Protein biosynthesis</keyword>
<evidence type="ECO:0000256" key="4">
    <source>
        <dbReference type="ARBA" id="ARBA00022598"/>
    </source>
</evidence>
<name>A0A511X5N7_9PROT</name>
<keyword evidence="8 10" id="KW-0030">Aminoacyl-tRNA synthetase</keyword>
<sequence length="437" mass="47714">MSAVQPVRGTHDLIGEEQRRHAHVVDTARTVTGLYGFEEWSTPIFEETAVFARSLGDTSDVVSKEMYTFPDRGGESLTLRPEGTAAICRALVTNGLTQSLPQKVFYTGPMFRYERPQKGRYRQFHQIGAELIGPAEPVADAEAIAMGRDVLGALGIADDVTLELNTLGDPESRAAWRKALIDYFSDFRDRLSQDSQDRLDRNPLRILDSKAPEDRALLPDAPMLADYLNDHSRRFWDGLRTALQAFGVPFVENPRIVRGLDYYSHTAFEFVTTRLGAQGTVLAGGRYEGLVAEMGGPQTPAIGWAGGVERLAMLLENAPEKEAPVVVIPVGDAAEAPAIGVLTRLRYAGLRSEMAYRGNLKKRMERANRVGASHVVILGEAEVAKGVVQLRDLSSGEQSEISVDRLIETLGEAPLRATVREYLGAILPPGLSAGEGA</sequence>
<feature type="domain" description="Aminoacyl-transfer RNA synthetases class-II family profile" evidence="12">
    <location>
        <begin position="36"/>
        <end position="329"/>
    </location>
</feature>
<evidence type="ECO:0000256" key="11">
    <source>
        <dbReference type="PIRSR" id="PIRSR001549-1"/>
    </source>
</evidence>
<dbReference type="PROSITE" id="PS50862">
    <property type="entry name" value="AA_TRNA_LIGASE_II"/>
    <property type="match status" value="1"/>
</dbReference>
<comment type="caution">
    <text evidence="13">The sequence shown here is derived from an EMBL/GenBank/DDBJ whole genome shotgun (WGS) entry which is preliminary data.</text>
</comment>
<evidence type="ECO:0000256" key="10">
    <source>
        <dbReference type="HAMAP-Rule" id="MF_00127"/>
    </source>
</evidence>
<evidence type="ECO:0000313" key="13">
    <source>
        <dbReference type="EMBL" id="GEN58272.1"/>
    </source>
</evidence>